<evidence type="ECO:0000256" key="3">
    <source>
        <dbReference type="ARBA" id="ARBA00022750"/>
    </source>
</evidence>
<dbReference type="PROSITE" id="PS50030">
    <property type="entry name" value="UBA"/>
    <property type="match status" value="1"/>
</dbReference>
<dbReference type="PANTHER" id="PTHR12917:SF1">
    <property type="entry name" value="AT13091P"/>
    <property type="match status" value="1"/>
</dbReference>
<dbReference type="EMBL" id="NBIV01000292">
    <property type="protein sequence ID" value="PXF40460.1"/>
    <property type="molecule type" value="Genomic_DNA"/>
</dbReference>
<dbReference type="SUPFAM" id="SSF50630">
    <property type="entry name" value="Acid proteases"/>
    <property type="match status" value="1"/>
</dbReference>
<dbReference type="Pfam" id="PF00627">
    <property type="entry name" value="UBA"/>
    <property type="match status" value="1"/>
</dbReference>
<dbReference type="CDD" id="cd14309">
    <property type="entry name" value="UBA_scDdi1_like"/>
    <property type="match status" value="1"/>
</dbReference>
<evidence type="ECO:0000256" key="1">
    <source>
        <dbReference type="ARBA" id="ARBA00009136"/>
    </source>
</evidence>
<evidence type="ECO:0000256" key="5">
    <source>
        <dbReference type="SAM" id="MobiDB-lite"/>
    </source>
</evidence>
<evidence type="ECO:0000313" key="10">
    <source>
        <dbReference type="Proteomes" id="UP000247409"/>
    </source>
</evidence>
<proteinExistence type="inferred from homology"/>
<accession>A0A2V3IH38</accession>
<feature type="region of interest" description="Disordered" evidence="5">
    <location>
        <begin position="311"/>
        <end position="360"/>
    </location>
</feature>
<dbReference type="SUPFAM" id="SSF46934">
    <property type="entry name" value="UBA-like"/>
    <property type="match status" value="1"/>
</dbReference>
<dbReference type="PROSITE" id="PS50053">
    <property type="entry name" value="UBIQUITIN_2"/>
    <property type="match status" value="1"/>
</dbReference>
<dbReference type="InterPro" id="IPR009060">
    <property type="entry name" value="UBA-like_sf"/>
</dbReference>
<keyword evidence="2" id="KW-0645">Protease</keyword>
<evidence type="ECO:0000259" key="8">
    <source>
        <dbReference type="PROSITE" id="PS50175"/>
    </source>
</evidence>
<dbReference type="Gene3D" id="1.10.8.10">
    <property type="entry name" value="DNA helicase RuvA subunit, C-terminal domain"/>
    <property type="match status" value="1"/>
</dbReference>
<feature type="domain" description="Peptidase A2" evidence="8">
    <location>
        <begin position="196"/>
        <end position="277"/>
    </location>
</feature>
<dbReference type="OrthoDB" id="2550at2759"/>
<dbReference type="GO" id="GO:0006508">
    <property type="term" value="P:proteolysis"/>
    <property type="evidence" value="ECO:0007669"/>
    <property type="project" value="UniProtKB-KW"/>
</dbReference>
<keyword evidence="10" id="KW-1185">Reference proteome</keyword>
<dbReference type="SMART" id="SM00213">
    <property type="entry name" value="UBQ"/>
    <property type="match status" value="1"/>
</dbReference>
<evidence type="ECO:0000259" key="6">
    <source>
        <dbReference type="PROSITE" id="PS50030"/>
    </source>
</evidence>
<comment type="similarity">
    <text evidence="1">Belongs to the DDI1 family.</text>
</comment>
<dbReference type="Proteomes" id="UP000247409">
    <property type="component" value="Unassembled WGS sequence"/>
</dbReference>
<dbReference type="InterPro" id="IPR019103">
    <property type="entry name" value="Peptidase_aspartic_DDI1-type"/>
</dbReference>
<organism evidence="9 10">
    <name type="scientific">Gracilariopsis chorda</name>
    <dbReference type="NCBI Taxonomy" id="448386"/>
    <lineage>
        <taxon>Eukaryota</taxon>
        <taxon>Rhodophyta</taxon>
        <taxon>Florideophyceae</taxon>
        <taxon>Rhodymeniophycidae</taxon>
        <taxon>Gracilariales</taxon>
        <taxon>Gracilariaceae</taxon>
        <taxon>Gracilariopsis</taxon>
    </lineage>
</organism>
<evidence type="ECO:0000259" key="7">
    <source>
        <dbReference type="PROSITE" id="PS50053"/>
    </source>
</evidence>
<dbReference type="InterPro" id="IPR029071">
    <property type="entry name" value="Ubiquitin-like_domsf"/>
</dbReference>
<keyword evidence="4" id="KW-0378">Hydrolase</keyword>
<dbReference type="Gene3D" id="2.40.70.10">
    <property type="entry name" value="Acid Proteases"/>
    <property type="match status" value="1"/>
</dbReference>
<gene>
    <name evidence="9" type="ORF">BWQ96_09836</name>
</gene>
<dbReference type="Gene3D" id="3.10.20.90">
    <property type="entry name" value="Phosphatidylinositol 3-kinase Catalytic Subunit, Chain A, domain 1"/>
    <property type="match status" value="1"/>
</dbReference>
<dbReference type="InterPro" id="IPR022617">
    <property type="entry name" value="Rad60/SUMO-like_dom"/>
</dbReference>
<protein>
    <submittedName>
        <fullName evidence="9">DNA damage-inducible protein 1</fullName>
    </submittedName>
</protein>
<feature type="domain" description="UBA" evidence="6">
    <location>
        <begin position="357"/>
        <end position="397"/>
    </location>
</feature>
<feature type="compositionally biased region" description="Low complexity" evidence="5">
    <location>
        <begin position="342"/>
        <end position="355"/>
    </location>
</feature>
<dbReference type="InterPro" id="IPR000626">
    <property type="entry name" value="Ubiquitin-like_dom"/>
</dbReference>
<sequence length="401" mass="42853">MEITLVSGVNGNVTTISVQPTDTVNRLVQHAHSALSIPAQSQQLTHYGNALEPSTVISSTSLADGDLVMVQVKPSAPAPSMQSRATATLDMIRRDPNIMSTLRGVNPQLHQRIMNGDQSAVHDLLNMAPTMNPTNAPSPSQRLDPMSAQAQKAIEERIRQENIQDNMQAAMEHNPESFGSVIMLFVKCKINSQTDITAFVDSGAQATIISKACAERCNILRLLDTRFAGTAQGVGTAKIHGRIHMALLTLGGEIFEVSFIVMDAISSGYDMLLGLDMLRKHQACIDLKHNCLRIGSAEVPFLAEKDVPRHMRQNQPGQPSVQPPNITPTVSSVPSPTPPPNASASAGANAAAAPPQTADEGKVNRLTEMGFSRHEAVAALSSCNGDVEQAATILAQSKYGF</sequence>
<comment type="caution">
    <text evidence="9">The sequence shown here is derived from an EMBL/GenBank/DDBJ whole genome shotgun (WGS) entry which is preliminary data.</text>
</comment>
<dbReference type="SUPFAM" id="SSF54236">
    <property type="entry name" value="Ubiquitin-like"/>
    <property type="match status" value="1"/>
</dbReference>
<dbReference type="AlphaFoldDB" id="A0A2V3IH38"/>
<feature type="domain" description="Ubiquitin-like" evidence="7">
    <location>
        <begin position="1"/>
        <end position="77"/>
    </location>
</feature>
<dbReference type="STRING" id="448386.A0A2V3IH38"/>
<dbReference type="CDD" id="cd05479">
    <property type="entry name" value="RP_DDI"/>
    <property type="match status" value="1"/>
</dbReference>
<dbReference type="InterPro" id="IPR001995">
    <property type="entry name" value="Peptidase_A2_cat"/>
</dbReference>
<dbReference type="CDD" id="cd17039">
    <property type="entry name" value="Ubl_ubiquitin_like"/>
    <property type="match status" value="1"/>
</dbReference>
<dbReference type="PANTHER" id="PTHR12917">
    <property type="entry name" value="ASPARTYL PROTEASE DDI-RELATED"/>
    <property type="match status" value="1"/>
</dbReference>
<dbReference type="InterPro" id="IPR021109">
    <property type="entry name" value="Peptidase_aspartic_dom_sf"/>
</dbReference>
<keyword evidence="3" id="KW-0064">Aspartyl protease</keyword>
<dbReference type="Pfam" id="PF09668">
    <property type="entry name" value="Asp_protease"/>
    <property type="match status" value="1"/>
</dbReference>
<name>A0A2V3IH38_9FLOR</name>
<dbReference type="PROSITE" id="PS50175">
    <property type="entry name" value="ASP_PROT_RETROV"/>
    <property type="match status" value="1"/>
</dbReference>
<evidence type="ECO:0000256" key="2">
    <source>
        <dbReference type="ARBA" id="ARBA00022670"/>
    </source>
</evidence>
<evidence type="ECO:0000256" key="4">
    <source>
        <dbReference type="ARBA" id="ARBA00022801"/>
    </source>
</evidence>
<evidence type="ECO:0000313" key="9">
    <source>
        <dbReference type="EMBL" id="PXF40460.1"/>
    </source>
</evidence>
<dbReference type="SMART" id="SM00165">
    <property type="entry name" value="UBA"/>
    <property type="match status" value="1"/>
</dbReference>
<dbReference type="GO" id="GO:0004190">
    <property type="term" value="F:aspartic-type endopeptidase activity"/>
    <property type="evidence" value="ECO:0007669"/>
    <property type="project" value="UniProtKB-KW"/>
</dbReference>
<dbReference type="Pfam" id="PF11976">
    <property type="entry name" value="Rad60-SLD"/>
    <property type="match status" value="1"/>
</dbReference>
<reference evidence="9 10" key="1">
    <citation type="journal article" date="2018" name="Mol. Biol. Evol.">
        <title>Analysis of the draft genome of the red seaweed Gracilariopsis chorda provides insights into genome size evolution in Rhodophyta.</title>
        <authorList>
            <person name="Lee J."/>
            <person name="Yang E.C."/>
            <person name="Graf L."/>
            <person name="Yang J.H."/>
            <person name="Qiu H."/>
            <person name="Zel Zion U."/>
            <person name="Chan C.X."/>
            <person name="Stephens T.G."/>
            <person name="Weber A.P.M."/>
            <person name="Boo G.H."/>
            <person name="Boo S.M."/>
            <person name="Kim K.M."/>
            <person name="Shin Y."/>
            <person name="Jung M."/>
            <person name="Lee S.J."/>
            <person name="Yim H.S."/>
            <person name="Lee J.H."/>
            <person name="Bhattacharya D."/>
            <person name="Yoon H.S."/>
        </authorList>
    </citation>
    <scope>NUCLEOTIDE SEQUENCE [LARGE SCALE GENOMIC DNA]</scope>
    <source>
        <strain evidence="9 10">SKKU-2015</strain>
        <tissue evidence="9">Whole body</tissue>
    </source>
</reference>
<dbReference type="InterPro" id="IPR015940">
    <property type="entry name" value="UBA"/>
</dbReference>